<keyword evidence="3" id="KW-0460">Magnesium</keyword>
<evidence type="ECO:0000256" key="1">
    <source>
        <dbReference type="ARBA" id="ARBA00001946"/>
    </source>
</evidence>
<dbReference type="PANTHER" id="PTHR43222">
    <property type="entry name" value="NUDIX HYDROLASE 23"/>
    <property type="match status" value="1"/>
</dbReference>
<keyword evidence="2" id="KW-0378">Hydrolase</keyword>
<evidence type="ECO:0000256" key="3">
    <source>
        <dbReference type="ARBA" id="ARBA00022842"/>
    </source>
</evidence>
<dbReference type="PROSITE" id="PS00893">
    <property type="entry name" value="NUDIX_BOX"/>
    <property type="match status" value="1"/>
</dbReference>
<dbReference type="InterPro" id="IPR000086">
    <property type="entry name" value="NUDIX_hydrolase_dom"/>
</dbReference>
<organism evidence="5">
    <name type="scientific">freshwater metagenome</name>
    <dbReference type="NCBI Taxonomy" id="449393"/>
    <lineage>
        <taxon>unclassified sequences</taxon>
        <taxon>metagenomes</taxon>
        <taxon>ecological metagenomes</taxon>
    </lineage>
</organism>
<proteinExistence type="predicted"/>
<dbReference type="InterPro" id="IPR020084">
    <property type="entry name" value="NUDIX_hydrolase_CS"/>
</dbReference>
<name>A0A6J7RER3_9ZZZZ</name>
<dbReference type="PROSITE" id="PS51462">
    <property type="entry name" value="NUDIX"/>
    <property type="match status" value="1"/>
</dbReference>
<dbReference type="SUPFAM" id="SSF55811">
    <property type="entry name" value="Nudix"/>
    <property type="match status" value="1"/>
</dbReference>
<evidence type="ECO:0000259" key="4">
    <source>
        <dbReference type="PROSITE" id="PS51462"/>
    </source>
</evidence>
<protein>
    <submittedName>
        <fullName evidence="5">Unannotated protein</fullName>
    </submittedName>
</protein>
<gene>
    <name evidence="5" type="ORF">UFOPK4175_00005</name>
</gene>
<dbReference type="InterPro" id="IPR015797">
    <property type="entry name" value="NUDIX_hydrolase-like_dom_sf"/>
</dbReference>
<dbReference type="Pfam" id="PF00293">
    <property type="entry name" value="NUDIX"/>
    <property type="match status" value="1"/>
</dbReference>
<accession>A0A6J7RER3</accession>
<dbReference type="Gene3D" id="3.90.79.10">
    <property type="entry name" value="Nucleoside Triphosphate Pyrophosphohydrolase"/>
    <property type="match status" value="1"/>
</dbReference>
<dbReference type="PRINTS" id="PR00502">
    <property type="entry name" value="NUDIXFAMILY"/>
</dbReference>
<reference evidence="5" key="1">
    <citation type="submission" date="2020-05" db="EMBL/GenBank/DDBJ databases">
        <authorList>
            <person name="Chiriac C."/>
            <person name="Salcher M."/>
            <person name="Ghai R."/>
            <person name="Kavagutti S V."/>
        </authorList>
    </citation>
    <scope>NUCLEOTIDE SEQUENCE</scope>
</reference>
<dbReference type="EMBL" id="CAFBPX010000001">
    <property type="protein sequence ID" value="CAB5027232.1"/>
    <property type="molecule type" value="Genomic_DNA"/>
</dbReference>
<dbReference type="CDD" id="cd03673">
    <property type="entry name" value="NUDIX_Ap6A_hydrolase"/>
    <property type="match status" value="1"/>
</dbReference>
<evidence type="ECO:0000313" key="5">
    <source>
        <dbReference type="EMBL" id="CAB5027232.1"/>
    </source>
</evidence>
<dbReference type="InterPro" id="IPR020476">
    <property type="entry name" value="Nudix_hydrolase"/>
</dbReference>
<comment type="cofactor">
    <cofactor evidence="1">
        <name>Mg(2+)</name>
        <dbReference type="ChEBI" id="CHEBI:18420"/>
    </cofactor>
</comment>
<dbReference type="GO" id="GO:0016787">
    <property type="term" value="F:hydrolase activity"/>
    <property type="evidence" value="ECO:0007669"/>
    <property type="project" value="UniProtKB-KW"/>
</dbReference>
<dbReference type="PANTHER" id="PTHR43222:SF9">
    <property type="entry name" value="8-OXO-(D)GTP PHOSPHATASE"/>
    <property type="match status" value="1"/>
</dbReference>
<sequence length="129" mass="14665">MSGVARMIEAAGGVVEQDGLIAVVHRPRYDDWSLPKGKLDKNESFERAALREVQEETGLNCQLIEELDPVSYTDNRGRPKTVRYWRMKVLSGEFEVNDEVDELRWLCKADALGLLSYEHDRELVAALAD</sequence>
<feature type="domain" description="Nudix hydrolase" evidence="4">
    <location>
        <begin position="6"/>
        <end position="128"/>
    </location>
</feature>
<dbReference type="AlphaFoldDB" id="A0A6J7RER3"/>
<evidence type="ECO:0000256" key="2">
    <source>
        <dbReference type="ARBA" id="ARBA00022801"/>
    </source>
</evidence>